<dbReference type="PANTHER" id="PTHR44733:SF1">
    <property type="entry name" value="DNAJ HOMOLOG SUBFAMILY C MEMBER 22"/>
    <property type="match status" value="1"/>
</dbReference>
<keyword evidence="2" id="KW-1185">Reference proteome</keyword>
<dbReference type="SMART" id="SM00271">
    <property type="entry name" value="DnaJ"/>
    <property type="match status" value="1"/>
</dbReference>
<dbReference type="EMBL" id="JAATIS010000485">
    <property type="protein sequence ID" value="KAG2467622.1"/>
    <property type="molecule type" value="Genomic_DNA"/>
</dbReference>
<evidence type="ECO:0000313" key="1">
    <source>
        <dbReference type="EMBL" id="KAG2467622.1"/>
    </source>
</evidence>
<dbReference type="InterPro" id="IPR036869">
    <property type="entry name" value="J_dom_sf"/>
</dbReference>
<feature type="non-terminal residue" evidence="1">
    <location>
        <position position="300"/>
    </location>
</feature>
<gene>
    <name evidence="1" type="primary">Dnajc22</name>
    <name evidence="1" type="ORF">GTO96_0014596</name>
</gene>
<dbReference type="AlphaFoldDB" id="A0A8X8BV47"/>
<dbReference type="SUPFAM" id="SSF46565">
    <property type="entry name" value="Chaperone J-domain"/>
    <property type="match status" value="1"/>
</dbReference>
<dbReference type="CDD" id="cd06257">
    <property type="entry name" value="DnaJ"/>
    <property type="match status" value="1"/>
</dbReference>
<protein>
    <submittedName>
        <fullName evidence="1">DJC22 protein</fullName>
    </submittedName>
</protein>
<sequence>MLTFGGFGVGWLREFFRLPAYVKKTNGKHRPSGMPVPPVSPVRFLGQVCMGIYFGMVALICLSSLNYFYLLVLPLAVSMGIHLVSNVGEETSDLHKTLMASLVTSTVFYGRPLGTFPASLVASLTATQNRRYKGGETLEEPLGVRLYRLSLAWLAFSAPLSYCVVYNTTATISYVAESIAALLDWLWFFPSLRVLLESVLLLPYRAFCLVTGGGRLILEDWERVLERFVSIHNERREAAMQVLGVSHGATFEVISHNYRELVKMWHPDHNPHNKEEASSRFMEIQEAYETLVRLNKLQQH</sequence>
<accession>A0A8X8BV47</accession>
<proteinExistence type="predicted"/>
<dbReference type="Gene3D" id="1.10.287.110">
    <property type="entry name" value="DnaJ domain"/>
    <property type="match status" value="1"/>
</dbReference>
<dbReference type="InterPro" id="IPR001623">
    <property type="entry name" value="DnaJ_domain"/>
</dbReference>
<dbReference type="Proteomes" id="UP000886611">
    <property type="component" value="Unassembled WGS sequence"/>
</dbReference>
<feature type="non-terminal residue" evidence="1">
    <location>
        <position position="1"/>
    </location>
</feature>
<dbReference type="PRINTS" id="PR00625">
    <property type="entry name" value="JDOMAIN"/>
</dbReference>
<dbReference type="PANTHER" id="PTHR44733">
    <property type="entry name" value="DNAJ HOMOLOG SUBFAMILY C MEMBER 22"/>
    <property type="match status" value="1"/>
</dbReference>
<evidence type="ECO:0000313" key="2">
    <source>
        <dbReference type="Proteomes" id="UP000886611"/>
    </source>
</evidence>
<organism evidence="1 2">
    <name type="scientific">Polypterus senegalus</name>
    <name type="common">Senegal bichir</name>
    <dbReference type="NCBI Taxonomy" id="55291"/>
    <lineage>
        <taxon>Eukaryota</taxon>
        <taxon>Metazoa</taxon>
        <taxon>Chordata</taxon>
        <taxon>Craniata</taxon>
        <taxon>Vertebrata</taxon>
        <taxon>Euteleostomi</taxon>
        <taxon>Actinopterygii</taxon>
        <taxon>Polypteriformes</taxon>
        <taxon>Polypteridae</taxon>
        <taxon>Polypterus</taxon>
    </lineage>
</organism>
<dbReference type="GO" id="GO:0016020">
    <property type="term" value="C:membrane"/>
    <property type="evidence" value="ECO:0007669"/>
    <property type="project" value="TreeGrafter"/>
</dbReference>
<name>A0A8X8BV47_POLSE</name>
<dbReference type="PROSITE" id="PS50076">
    <property type="entry name" value="DNAJ_2"/>
    <property type="match status" value="1"/>
</dbReference>
<comment type="caution">
    <text evidence="1">The sequence shown here is derived from an EMBL/GenBank/DDBJ whole genome shotgun (WGS) entry which is preliminary data.</text>
</comment>
<dbReference type="Pfam" id="PF00226">
    <property type="entry name" value="DnaJ"/>
    <property type="match status" value="1"/>
</dbReference>
<reference evidence="1 2" key="1">
    <citation type="journal article" date="2021" name="Cell">
        <title>Tracing the genetic footprints of vertebrate landing in non-teleost ray-finned fishes.</title>
        <authorList>
            <person name="Bi X."/>
            <person name="Wang K."/>
            <person name="Yang L."/>
            <person name="Pan H."/>
            <person name="Jiang H."/>
            <person name="Wei Q."/>
            <person name="Fang M."/>
            <person name="Yu H."/>
            <person name="Zhu C."/>
            <person name="Cai Y."/>
            <person name="He Y."/>
            <person name="Gan X."/>
            <person name="Zeng H."/>
            <person name="Yu D."/>
            <person name="Zhu Y."/>
            <person name="Jiang H."/>
            <person name="Qiu Q."/>
            <person name="Yang H."/>
            <person name="Zhang Y.E."/>
            <person name="Wang W."/>
            <person name="Zhu M."/>
            <person name="He S."/>
            <person name="Zhang G."/>
        </authorList>
    </citation>
    <scope>NUCLEOTIDE SEQUENCE [LARGE SCALE GENOMIC DNA]</scope>
    <source>
        <strain evidence="1">Bchr_013</strain>
    </source>
</reference>